<dbReference type="Pfam" id="PF05861">
    <property type="entry name" value="PhnI"/>
    <property type="match status" value="1"/>
</dbReference>
<protein>
    <recommendedName>
        <fullName evidence="2">Alpha-D-ribose 1-methylphosphonate 5-triphosphate synthase subunit PhnI</fullName>
    </recommendedName>
</protein>
<dbReference type="EMBL" id="MT631606">
    <property type="protein sequence ID" value="QNO55243.1"/>
    <property type="molecule type" value="Genomic_DNA"/>
</dbReference>
<sequence length="334" mass="36916">MGYIAVRGGEDAINNAKKVVELFRRENRLAVDQVVGEGSLYAPELARLAIKQAEGDLMEASFLIRAYRSTLPRLGYSEPIDTRDMFVTRRISSTFKDIPGGQILGATRDYTQRLLEFETSEEGEEKESDASEVPPHFEKVVDVMRRASLVAEPSENNEEPFDITRDALQFPLPRSARLQALARGGSGAMLAIAYSSLRGYGSVHPTIAELRVGYVKLKIKHPYTKNEVSIGEILVTECKGVLSGVGATMLGGDAKFSLGYGLVFGQNERKAISMAILDGTTGVKEPKAPSEDHEFVFYHIDGIDAMGFVEHLKLPHYVTFQSSLDRIRKIRGEK</sequence>
<gene>
    <name evidence="1" type="ORF">MHJDHPNH_00045</name>
</gene>
<dbReference type="AlphaFoldDB" id="A0A7G9Z4Q9"/>
<dbReference type="PIRSF" id="PIRSF007313">
    <property type="entry name" value="PhnI"/>
    <property type="match status" value="1"/>
</dbReference>
<evidence type="ECO:0008006" key="2">
    <source>
        <dbReference type="Google" id="ProtNLM"/>
    </source>
</evidence>
<reference evidence="1" key="1">
    <citation type="submission" date="2020-06" db="EMBL/GenBank/DDBJ databases">
        <title>Unique genomic features of the anaerobic methanotrophic archaea.</title>
        <authorList>
            <person name="Chadwick G.L."/>
            <person name="Skennerton C.T."/>
            <person name="Laso-Perez R."/>
            <person name="Leu A.O."/>
            <person name="Speth D.R."/>
            <person name="Yu H."/>
            <person name="Morgan-Lang C."/>
            <person name="Hatzenpichler R."/>
            <person name="Goudeau D."/>
            <person name="Malmstrom R."/>
            <person name="Brazelton W.J."/>
            <person name="Woyke T."/>
            <person name="Hallam S.J."/>
            <person name="Tyson G.W."/>
            <person name="Wegener G."/>
            <person name="Boetius A."/>
            <person name="Orphan V."/>
        </authorList>
    </citation>
    <scope>NUCLEOTIDE SEQUENCE</scope>
</reference>
<evidence type="ECO:0000313" key="1">
    <source>
        <dbReference type="EMBL" id="QNO55243.1"/>
    </source>
</evidence>
<proteinExistence type="predicted"/>
<accession>A0A7G9Z4Q9</accession>
<dbReference type="InterPro" id="IPR008773">
    <property type="entry name" value="PhnI"/>
</dbReference>
<dbReference type="GO" id="GO:0019634">
    <property type="term" value="P:organic phosphonate metabolic process"/>
    <property type="evidence" value="ECO:0007669"/>
    <property type="project" value="InterPro"/>
</dbReference>
<organism evidence="1">
    <name type="scientific">Candidatus Methanophaga sp. ANME-1 ERB7</name>
    <dbReference type="NCBI Taxonomy" id="2759913"/>
    <lineage>
        <taxon>Archaea</taxon>
        <taxon>Methanobacteriati</taxon>
        <taxon>Methanobacteriota</taxon>
        <taxon>Stenosarchaea group</taxon>
        <taxon>Methanomicrobia</taxon>
        <taxon>Candidatus Methanophagales</taxon>
        <taxon>Candidatus Methanophagaceae</taxon>
        <taxon>Candidatus Methanophaga</taxon>
    </lineage>
</organism>
<name>A0A7G9Z4Q9_9EURY</name>